<dbReference type="InterPro" id="IPR036236">
    <property type="entry name" value="Znf_C2H2_sf"/>
</dbReference>
<dbReference type="GeneTree" id="ENSGT01030000234576"/>
<keyword evidence="11" id="KW-0539">Nucleus</keyword>
<keyword evidence="8" id="KW-0805">Transcription regulation</keyword>
<name>A0A674BTX8_SALTR</name>
<dbReference type="FunFam" id="3.30.160.60:FF:000125">
    <property type="entry name" value="Putative zinc finger protein 143"/>
    <property type="match status" value="1"/>
</dbReference>
<dbReference type="InterPro" id="IPR013087">
    <property type="entry name" value="Znf_C2H2_type"/>
</dbReference>
<evidence type="ECO:0000256" key="4">
    <source>
        <dbReference type="ARBA" id="ARBA00022723"/>
    </source>
</evidence>
<dbReference type="Gene3D" id="3.30.160.60">
    <property type="entry name" value="Classic Zinc Finger"/>
    <property type="match status" value="11"/>
</dbReference>
<keyword evidence="5" id="KW-0677">Repeat</keyword>
<dbReference type="SUPFAM" id="SSF57667">
    <property type="entry name" value="beta-beta-alpha zinc fingers"/>
    <property type="match status" value="8"/>
</dbReference>
<reference evidence="15" key="1">
    <citation type="submission" date="2025-08" db="UniProtKB">
        <authorList>
            <consortium name="Ensembl"/>
        </authorList>
    </citation>
    <scope>IDENTIFICATION</scope>
</reference>
<feature type="domain" description="C2H2-type" evidence="14">
    <location>
        <begin position="593"/>
        <end position="620"/>
    </location>
</feature>
<dbReference type="PANTHER" id="PTHR24384">
    <property type="entry name" value="FINGER PUTATIVE TRANSCRIPTION FACTOR FAMILY-RELATED"/>
    <property type="match status" value="1"/>
</dbReference>
<protein>
    <submittedName>
        <fullName evidence="15">Zinc finger protein 14-like</fullName>
    </submittedName>
</protein>
<dbReference type="AlphaFoldDB" id="A0A674BTX8"/>
<dbReference type="GO" id="GO:0008270">
    <property type="term" value="F:zinc ion binding"/>
    <property type="evidence" value="ECO:0007669"/>
    <property type="project" value="UniProtKB-KW"/>
</dbReference>
<dbReference type="PROSITE" id="PS50157">
    <property type="entry name" value="ZINC_FINGER_C2H2_2"/>
    <property type="match status" value="13"/>
</dbReference>
<dbReference type="Ensembl" id="ENSSTUT00000079563.1">
    <property type="protein sequence ID" value="ENSSTUP00000074845.1"/>
    <property type="gene ID" value="ENSSTUG00000032847.1"/>
</dbReference>
<dbReference type="FunFam" id="3.30.160.60:FF:001527">
    <property type="entry name" value="Zinc finger protein"/>
    <property type="match status" value="1"/>
</dbReference>
<dbReference type="GO" id="GO:0005634">
    <property type="term" value="C:nucleus"/>
    <property type="evidence" value="ECO:0007669"/>
    <property type="project" value="UniProtKB-SubCell"/>
</dbReference>
<accession>A0A674BTX8</accession>
<comment type="similarity">
    <text evidence="3">Belongs to the krueppel C2H2-type zinc-finger protein family.</text>
</comment>
<feature type="region of interest" description="Disordered" evidence="13">
    <location>
        <begin position="246"/>
        <end position="302"/>
    </location>
</feature>
<dbReference type="Proteomes" id="UP000472277">
    <property type="component" value="Chromosome 10"/>
</dbReference>
<evidence type="ECO:0000313" key="16">
    <source>
        <dbReference type="Proteomes" id="UP000472277"/>
    </source>
</evidence>
<dbReference type="GO" id="GO:0000978">
    <property type="term" value="F:RNA polymerase II cis-regulatory region sequence-specific DNA binding"/>
    <property type="evidence" value="ECO:0007669"/>
    <property type="project" value="TreeGrafter"/>
</dbReference>
<evidence type="ECO:0000256" key="5">
    <source>
        <dbReference type="ARBA" id="ARBA00022737"/>
    </source>
</evidence>
<feature type="domain" description="C2H2-type" evidence="14">
    <location>
        <begin position="621"/>
        <end position="648"/>
    </location>
</feature>
<evidence type="ECO:0000256" key="9">
    <source>
        <dbReference type="ARBA" id="ARBA00023125"/>
    </source>
</evidence>
<feature type="domain" description="C2H2-type" evidence="14">
    <location>
        <begin position="795"/>
        <end position="822"/>
    </location>
</feature>
<comment type="function">
    <text evidence="1">May be involved in transcriptional regulation.</text>
</comment>
<keyword evidence="6 12" id="KW-0863">Zinc-finger</keyword>
<proteinExistence type="inferred from homology"/>
<dbReference type="OMA" id="IHHTTER"/>
<reference evidence="15" key="2">
    <citation type="submission" date="2025-09" db="UniProtKB">
        <authorList>
            <consortium name="Ensembl"/>
        </authorList>
    </citation>
    <scope>IDENTIFICATION</scope>
</reference>
<gene>
    <name evidence="15" type="primary">LOC115201302</name>
</gene>
<evidence type="ECO:0000256" key="1">
    <source>
        <dbReference type="ARBA" id="ARBA00003767"/>
    </source>
</evidence>
<keyword evidence="9" id="KW-0238">DNA-binding</keyword>
<evidence type="ECO:0000256" key="6">
    <source>
        <dbReference type="ARBA" id="ARBA00022771"/>
    </source>
</evidence>
<feature type="domain" description="C2H2-type" evidence="14">
    <location>
        <begin position="709"/>
        <end position="736"/>
    </location>
</feature>
<evidence type="ECO:0000259" key="14">
    <source>
        <dbReference type="PROSITE" id="PS50157"/>
    </source>
</evidence>
<feature type="domain" description="C2H2-type" evidence="14">
    <location>
        <begin position="365"/>
        <end position="395"/>
    </location>
</feature>
<keyword evidence="10" id="KW-0804">Transcription</keyword>
<dbReference type="Pfam" id="PF14973">
    <property type="entry name" value="TINF2_N"/>
    <property type="match status" value="1"/>
</dbReference>
<dbReference type="GO" id="GO:0000981">
    <property type="term" value="F:DNA-binding transcription factor activity, RNA polymerase II-specific"/>
    <property type="evidence" value="ECO:0007669"/>
    <property type="project" value="TreeGrafter"/>
</dbReference>
<feature type="domain" description="C2H2-type" evidence="14">
    <location>
        <begin position="460"/>
        <end position="486"/>
    </location>
</feature>
<evidence type="ECO:0000256" key="11">
    <source>
        <dbReference type="ARBA" id="ARBA00023242"/>
    </source>
</evidence>
<feature type="compositionally biased region" description="Acidic residues" evidence="13">
    <location>
        <begin position="261"/>
        <end position="280"/>
    </location>
</feature>
<feature type="domain" description="C2H2-type" evidence="14">
    <location>
        <begin position="681"/>
        <end position="709"/>
    </location>
</feature>
<evidence type="ECO:0000256" key="3">
    <source>
        <dbReference type="ARBA" id="ARBA00006991"/>
    </source>
</evidence>
<feature type="domain" description="C2H2-type" evidence="14">
    <location>
        <begin position="337"/>
        <end position="364"/>
    </location>
</feature>
<feature type="domain" description="C2H2-type" evidence="14">
    <location>
        <begin position="737"/>
        <end position="766"/>
    </location>
</feature>
<comment type="subcellular location">
    <subcellularLocation>
        <location evidence="2">Nucleus</location>
    </subcellularLocation>
</comment>
<evidence type="ECO:0000256" key="8">
    <source>
        <dbReference type="ARBA" id="ARBA00023015"/>
    </source>
</evidence>
<dbReference type="FunFam" id="3.30.160.60:FF:000051">
    <property type="entry name" value="zinc finger protein 585A"/>
    <property type="match status" value="1"/>
</dbReference>
<feature type="domain" description="C2H2-type" evidence="14">
    <location>
        <begin position="515"/>
        <end position="537"/>
    </location>
</feature>
<dbReference type="InterPro" id="IPR029400">
    <property type="entry name" value="TINF2_N"/>
</dbReference>
<dbReference type="FunCoup" id="A0A674BTX8">
    <property type="interactions" value="6"/>
</dbReference>
<evidence type="ECO:0000256" key="10">
    <source>
        <dbReference type="ARBA" id="ARBA00023163"/>
    </source>
</evidence>
<evidence type="ECO:0000256" key="7">
    <source>
        <dbReference type="ARBA" id="ARBA00022833"/>
    </source>
</evidence>
<feature type="domain" description="C2H2-type" evidence="14">
    <location>
        <begin position="647"/>
        <end position="676"/>
    </location>
</feature>
<sequence length="851" mass="97578">VPPLPLPALRLMVPPLRLVSAAIWQTIQQRRVMDYGMLEEFVTMVTDVVPELLNDSQRAQLILGLRARLVLELCLSKPFTDLQTIQPHLDRIQTLTPLWGTQVSSSRATDAEVGLSESNFLGLVQTLLKDPSEREHFFQDVFPVEFGPSYDAAIQKLMWQFLSRLEKLLPVSNFQQVLVEIQLHRGTMDLTLTTRVYVGFSSVGTKTFSLYKTDSETHVSSLNVFIDTFTKELEVDSATLAKFTEMEPGTSMDEKASSVINDEEEDNSEFAETEELEPVDSNEASGMPDGEKHRTSSPPQMKSIDTLLARELKQTKTEFSEQKKRACKRVKTPQNPNMCTVCGRVLSRFSDMKKHMQTHKNGRTYQCRNCQKTFKHLYTLQTHRKSCLFGTGQQEEVPCGEGTSAPFTMCEAEFAQSSIDQKAVQKASPEGEDTEPQIKIPKCSSTAKKSNRKTFQKPKHMCRICGKYVTAGAFEYHMRTHSGERPFSCPHPQCGMKFIHSGVDAAELDSFNIRFECDKCEKTFTIQSKLRKHKLIHGPLYCTGCRKVLPDLETLTRHKLWHRPVQCSMCEESFMLTNLRTHYLDVHKFSGPFVCTHCPKSYKKFHSLIKHEMVHTGNLPLQCSQCPKRFIYNYDLVEHEKRHSDDRPCLCWECGKAFCTNIDLKQHMQNSHGEKSTECRFPCRHCGKPFRLSNSRANHEKTKHGGVRYPCTYCGKQFVCANALKRHDLIHTGERPFKCNHKSCDKAFRSRAELRIHMRYHTGERPFKCNVCGKGFVQANYLTTHYRTHTGEKPYSCSLCDKSFNYHDSLKRHMSTHSNEKPYKCLDCGKAFERKTLLNVHKRSCTSLLKC</sequence>
<dbReference type="PROSITE" id="PS00028">
    <property type="entry name" value="ZINC_FINGER_C2H2_1"/>
    <property type="match status" value="11"/>
</dbReference>
<organism evidence="15 16">
    <name type="scientific">Salmo trutta</name>
    <name type="common">Brown trout</name>
    <dbReference type="NCBI Taxonomy" id="8032"/>
    <lineage>
        <taxon>Eukaryota</taxon>
        <taxon>Metazoa</taxon>
        <taxon>Chordata</taxon>
        <taxon>Craniata</taxon>
        <taxon>Vertebrata</taxon>
        <taxon>Euteleostomi</taxon>
        <taxon>Actinopterygii</taxon>
        <taxon>Neopterygii</taxon>
        <taxon>Teleostei</taxon>
        <taxon>Protacanthopterygii</taxon>
        <taxon>Salmoniformes</taxon>
        <taxon>Salmonidae</taxon>
        <taxon>Salmoninae</taxon>
        <taxon>Salmo</taxon>
    </lineage>
</organism>
<keyword evidence="4" id="KW-0479">Metal-binding</keyword>
<evidence type="ECO:0000256" key="2">
    <source>
        <dbReference type="ARBA" id="ARBA00004123"/>
    </source>
</evidence>
<dbReference type="PANTHER" id="PTHR24384:SF189">
    <property type="entry name" value="C2H2-TYPE DOMAIN-CONTAINING PROTEIN-RELATED"/>
    <property type="match status" value="1"/>
</dbReference>
<evidence type="ECO:0000256" key="13">
    <source>
        <dbReference type="SAM" id="MobiDB-lite"/>
    </source>
</evidence>
<feature type="domain" description="C2H2-type" evidence="14">
    <location>
        <begin position="823"/>
        <end position="843"/>
    </location>
</feature>
<dbReference type="InterPro" id="IPR050752">
    <property type="entry name" value="C2H2-ZF_domain"/>
</dbReference>
<evidence type="ECO:0000256" key="12">
    <source>
        <dbReference type="PROSITE-ProRule" id="PRU00042"/>
    </source>
</evidence>
<dbReference type="Pfam" id="PF00096">
    <property type="entry name" value="zf-C2H2"/>
    <property type="match status" value="9"/>
</dbReference>
<dbReference type="SMART" id="SM00355">
    <property type="entry name" value="ZnF_C2H2"/>
    <property type="match status" value="15"/>
</dbReference>
<dbReference type="InParanoid" id="A0A674BTX8"/>
<evidence type="ECO:0000313" key="15">
    <source>
        <dbReference type="Ensembl" id="ENSSTUP00000074845.1"/>
    </source>
</evidence>
<keyword evidence="16" id="KW-1185">Reference proteome</keyword>
<dbReference type="CDD" id="cd11657">
    <property type="entry name" value="TIN2_N"/>
    <property type="match status" value="1"/>
</dbReference>
<dbReference type="FunFam" id="3.30.160.60:FF:000290">
    <property type="entry name" value="Zinc finger protein 697 isoform X1"/>
    <property type="match status" value="1"/>
</dbReference>
<feature type="domain" description="C2H2-type" evidence="14">
    <location>
        <begin position="767"/>
        <end position="794"/>
    </location>
</feature>
<keyword evidence="7" id="KW-0862">Zinc</keyword>